<dbReference type="AlphaFoldDB" id="A0ABD2D7G8"/>
<dbReference type="Proteomes" id="UP001610411">
    <property type="component" value="Unassembled WGS sequence"/>
</dbReference>
<organism evidence="2 3">
    <name type="scientific">Daubentonia madagascariensis</name>
    <name type="common">Aye-aye</name>
    <name type="synonym">Sciurus madagascariensis</name>
    <dbReference type="NCBI Taxonomy" id="31869"/>
    <lineage>
        <taxon>Eukaryota</taxon>
        <taxon>Metazoa</taxon>
        <taxon>Chordata</taxon>
        <taxon>Craniata</taxon>
        <taxon>Vertebrata</taxon>
        <taxon>Euteleostomi</taxon>
        <taxon>Mammalia</taxon>
        <taxon>Eutheria</taxon>
        <taxon>Euarchontoglires</taxon>
        <taxon>Primates</taxon>
        <taxon>Strepsirrhini</taxon>
        <taxon>Chiromyiformes</taxon>
        <taxon>Daubentoniidae</taxon>
        <taxon>Daubentonia</taxon>
    </lineage>
</organism>
<evidence type="ECO:0000256" key="1">
    <source>
        <dbReference type="SAM" id="MobiDB-lite"/>
    </source>
</evidence>
<evidence type="ECO:0000313" key="3">
    <source>
        <dbReference type="Proteomes" id="UP001610411"/>
    </source>
</evidence>
<keyword evidence="3" id="KW-1185">Reference proteome</keyword>
<gene>
    <name evidence="2" type="ORF">WCI35_031211</name>
</gene>
<accession>A0ABD2D7G8</accession>
<proteinExistence type="predicted"/>
<dbReference type="EMBL" id="JBFSEQ010000013">
    <property type="protein sequence ID" value="KAL2762790.1"/>
    <property type="molecule type" value="Genomic_DNA"/>
</dbReference>
<reference evidence="2 3" key="1">
    <citation type="journal article" date="2024" name="G3 (Bethesda)">
        <title>A hybrid genome assembly of the endangered aye-aye (Daubentonia madagascariensis).</title>
        <authorList>
            <person name="Versoza C.J."/>
            <person name="Pfeifer S.P."/>
        </authorList>
    </citation>
    <scope>NUCLEOTIDE SEQUENCE [LARGE SCALE GENOMIC DNA]</scope>
    <source>
        <strain evidence="2">6821</strain>
    </source>
</reference>
<evidence type="ECO:0000313" key="2">
    <source>
        <dbReference type="EMBL" id="KAL2762790.1"/>
    </source>
</evidence>
<comment type="caution">
    <text evidence="2">The sequence shown here is derived from an EMBL/GenBank/DDBJ whole genome shotgun (WGS) entry which is preliminary data.</text>
</comment>
<protein>
    <submittedName>
        <fullName evidence="2">Pistil-specific extensin-like protein</fullName>
    </submittedName>
</protein>
<feature type="region of interest" description="Disordered" evidence="1">
    <location>
        <begin position="1"/>
        <end position="70"/>
    </location>
</feature>
<name>A0ABD2D7G8_DAUMA</name>
<feature type="non-terminal residue" evidence="2">
    <location>
        <position position="97"/>
    </location>
</feature>
<sequence length="97" mass="10492">MEQESGFVLWVPSPLLPQTHESSDPGVQAPSPSSFGHRGPPQPFLPQTRSLGPQPPPPLEPKYLGHKPLPLRTQETALNLRTVIVSPNSFLSGPKAL</sequence>